<comment type="caution">
    <text evidence="1">The sequence shown here is derived from an EMBL/GenBank/DDBJ whole genome shotgun (WGS) entry which is preliminary data.</text>
</comment>
<proteinExistence type="predicted"/>
<accession>A0ACC1B4Z5</accession>
<dbReference type="Proteomes" id="UP001164250">
    <property type="component" value="Chromosome 7"/>
</dbReference>
<dbReference type="EMBL" id="CM047903">
    <property type="protein sequence ID" value="KAJ0093967.1"/>
    <property type="molecule type" value="Genomic_DNA"/>
</dbReference>
<protein>
    <submittedName>
        <fullName evidence="1">Uncharacterized protein</fullName>
    </submittedName>
</protein>
<keyword evidence="2" id="KW-1185">Reference proteome</keyword>
<name>A0ACC1B4Z5_9ROSI</name>
<sequence>MFHNMVIIVDKDEAESCSCDISEMQGSVDEAFDYDFGEDDSEFSEVDEGEVSCNSCKIWLSDSLGYLSKEQGEEESSWASFYLSRQMKDEMEDILFWETCMAVGYP</sequence>
<evidence type="ECO:0000313" key="2">
    <source>
        <dbReference type="Proteomes" id="UP001164250"/>
    </source>
</evidence>
<organism evidence="1 2">
    <name type="scientific">Pistacia atlantica</name>
    <dbReference type="NCBI Taxonomy" id="434234"/>
    <lineage>
        <taxon>Eukaryota</taxon>
        <taxon>Viridiplantae</taxon>
        <taxon>Streptophyta</taxon>
        <taxon>Embryophyta</taxon>
        <taxon>Tracheophyta</taxon>
        <taxon>Spermatophyta</taxon>
        <taxon>Magnoliopsida</taxon>
        <taxon>eudicotyledons</taxon>
        <taxon>Gunneridae</taxon>
        <taxon>Pentapetalae</taxon>
        <taxon>rosids</taxon>
        <taxon>malvids</taxon>
        <taxon>Sapindales</taxon>
        <taxon>Anacardiaceae</taxon>
        <taxon>Pistacia</taxon>
    </lineage>
</organism>
<reference evidence="2" key="1">
    <citation type="journal article" date="2023" name="G3 (Bethesda)">
        <title>Genome assembly and association tests identify interacting loci associated with vigor, precocity, and sex in interspecific pistachio rootstocks.</title>
        <authorList>
            <person name="Palmer W."/>
            <person name="Jacygrad E."/>
            <person name="Sagayaradj S."/>
            <person name="Cavanaugh K."/>
            <person name="Han R."/>
            <person name="Bertier L."/>
            <person name="Beede B."/>
            <person name="Kafkas S."/>
            <person name="Golino D."/>
            <person name="Preece J."/>
            <person name="Michelmore R."/>
        </authorList>
    </citation>
    <scope>NUCLEOTIDE SEQUENCE [LARGE SCALE GENOMIC DNA]</scope>
</reference>
<evidence type="ECO:0000313" key="1">
    <source>
        <dbReference type="EMBL" id="KAJ0093967.1"/>
    </source>
</evidence>
<gene>
    <name evidence="1" type="ORF">Patl1_25546</name>
</gene>